<evidence type="ECO:0000313" key="5">
    <source>
        <dbReference type="Proteomes" id="UP000321261"/>
    </source>
</evidence>
<evidence type="ECO:0000256" key="1">
    <source>
        <dbReference type="ARBA" id="ARBA00008853"/>
    </source>
</evidence>
<keyword evidence="5" id="KW-1185">Reference proteome</keyword>
<protein>
    <submittedName>
        <fullName evidence="4">Sugar lactone lactonase YvrE</fullName>
    </submittedName>
</protein>
<dbReference type="InterPro" id="IPR051262">
    <property type="entry name" value="SMP-30/CGR1_Lactonase"/>
</dbReference>
<comment type="caution">
    <text evidence="4">The sequence shown here is derived from an EMBL/GenBank/DDBJ whole genome shotgun (WGS) entry which is preliminary data.</text>
</comment>
<dbReference type="GO" id="GO:0016787">
    <property type="term" value="F:hydrolase activity"/>
    <property type="evidence" value="ECO:0007669"/>
    <property type="project" value="UniProtKB-KW"/>
</dbReference>
<evidence type="ECO:0000313" key="4">
    <source>
        <dbReference type="EMBL" id="TWF75314.1"/>
    </source>
</evidence>
<feature type="domain" description="SMP-30/Gluconolactonase/LRE-like region" evidence="3">
    <location>
        <begin position="23"/>
        <end position="274"/>
    </location>
</feature>
<reference evidence="4 5" key="1">
    <citation type="submission" date="2019-06" db="EMBL/GenBank/DDBJ databases">
        <title>Sequencing the genomes of 1000 actinobacteria strains.</title>
        <authorList>
            <person name="Klenk H.-P."/>
        </authorList>
    </citation>
    <scope>NUCLEOTIDE SEQUENCE [LARGE SCALE GENOMIC DNA]</scope>
    <source>
        <strain evidence="4 5">DSM 45671</strain>
    </source>
</reference>
<dbReference type="SUPFAM" id="SSF63829">
    <property type="entry name" value="Calcium-dependent phosphotriesterase"/>
    <property type="match status" value="1"/>
</dbReference>
<evidence type="ECO:0000256" key="2">
    <source>
        <dbReference type="ARBA" id="ARBA00022801"/>
    </source>
</evidence>
<dbReference type="PANTHER" id="PTHR47572">
    <property type="entry name" value="LIPOPROTEIN-RELATED"/>
    <property type="match status" value="1"/>
</dbReference>
<dbReference type="RefSeq" id="WP_147254535.1">
    <property type="nucleotide sequence ID" value="NZ_VIWU01000001.1"/>
</dbReference>
<dbReference type="InterPro" id="IPR013658">
    <property type="entry name" value="SGL"/>
</dbReference>
<organism evidence="4 5">
    <name type="scientific">Pseudonocardia hierapolitana</name>
    <dbReference type="NCBI Taxonomy" id="1128676"/>
    <lineage>
        <taxon>Bacteria</taxon>
        <taxon>Bacillati</taxon>
        <taxon>Actinomycetota</taxon>
        <taxon>Actinomycetes</taxon>
        <taxon>Pseudonocardiales</taxon>
        <taxon>Pseudonocardiaceae</taxon>
        <taxon>Pseudonocardia</taxon>
    </lineage>
</organism>
<dbReference type="Pfam" id="PF08450">
    <property type="entry name" value="SGL"/>
    <property type="match status" value="1"/>
</dbReference>
<proteinExistence type="inferred from homology"/>
<comment type="similarity">
    <text evidence="1">Belongs to the SMP-30/CGR1 family.</text>
</comment>
<sequence>MTTQGQVSTRQPRVVLEGYSYLECPRWHDGRLWLSDFYTNQVVATDGRGGSEVVAEVPGQPSGLGFLPDGRALIVSMRDHRVLVRDGSGRLEEHADLSGAVAGVLNDMLVDDRGRAYVGNFGFDLMGGAPLRYTTLTRVDLDGTVTTVAEDLGFPNGMVILPGRVLVVAETFAGRLTAFDIGDDGELSGRRVWAQFGETPQTEDVGEAVAQLEVAPDGICADTEGSIWVADALHNRVLRVREGGEIQEEIPAGTGVFACMLGGDDGRTLYLCAAPSFPEHERRPVREAQLLAVDVDVPHAGLP</sequence>
<name>A0A561SKE1_9PSEU</name>
<dbReference type="Proteomes" id="UP000321261">
    <property type="component" value="Unassembled WGS sequence"/>
</dbReference>
<accession>A0A561SKE1</accession>
<keyword evidence="2" id="KW-0378">Hydrolase</keyword>
<dbReference type="OrthoDB" id="2633250at2"/>
<dbReference type="Gene3D" id="2.120.10.30">
    <property type="entry name" value="TolB, C-terminal domain"/>
    <property type="match status" value="1"/>
</dbReference>
<dbReference type="PANTHER" id="PTHR47572:SF4">
    <property type="entry name" value="LACTONASE DRP35"/>
    <property type="match status" value="1"/>
</dbReference>
<dbReference type="EMBL" id="VIWU01000001">
    <property type="protein sequence ID" value="TWF75314.1"/>
    <property type="molecule type" value="Genomic_DNA"/>
</dbReference>
<dbReference type="InterPro" id="IPR011042">
    <property type="entry name" value="6-blade_b-propeller_TolB-like"/>
</dbReference>
<evidence type="ECO:0000259" key="3">
    <source>
        <dbReference type="Pfam" id="PF08450"/>
    </source>
</evidence>
<dbReference type="AlphaFoldDB" id="A0A561SKE1"/>
<gene>
    <name evidence="4" type="ORF">FHX44_111198</name>
</gene>